<feature type="compositionally biased region" description="Low complexity" evidence="12">
    <location>
        <begin position="509"/>
        <end position="519"/>
    </location>
</feature>
<dbReference type="InterPro" id="IPR047227">
    <property type="entry name" value="MEX3"/>
</dbReference>
<evidence type="ECO:0000256" key="2">
    <source>
        <dbReference type="ARBA" id="ARBA00004496"/>
    </source>
</evidence>
<dbReference type="InterPro" id="IPR001841">
    <property type="entry name" value="Znf_RING"/>
</dbReference>
<evidence type="ECO:0000256" key="10">
    <source>
        <dbReference type="PROSITE-ProRule" id="PRU00117"/>
    </source>
</evidence>
<organism evidence="14 15">
    <name type="scientific">Eschrichtius robustus</name>
    <name type="common">California gray whale</name>
    <name type="synonym">Eschrichtius gibbosus</name>
    <dbReference type="NCBI Taxonomy" id="9764"/>
    <lineage>
        <taxon>Eukaryota</taxon>
        <taxon>Metazoa</taxon>
        <taxon>Chordata</taxon>
        <taxon>Craniata</taxon>
        <taxon>Vertebrata</taxon>
        <taxon>Euteleostomi</taxon>
        <taxon>Mammalia</taxon>
        <taxon>Eutheria</taxon>
        <taxon>Laurasiatheria</taxon>
        <taxon>Artiodactyla</taxon>
        <taxon>Whippomorpha</taxon>
        <taxon>Cetacea</taxon>
        <taxon>Mysticeti</taxon>
        <taxon>Eschrichtiidae</taxon>
        <taxon>Eschrichtius</taxon>
    </lineage>
</organism>
<evidence type="ECO:0000256" key="5">
    <source>
        <dbReference type="ARBA" id="ARBA00022737"/>
    </source>
</evidence>
<keyword evidence="6 11" id="KW-0863">Zinc-finger</keyword>
<accession>A0AB34GTP2</accession>
<dbReference type="PANTHER" id="PTHR23285:SF3">
    <property type="entry name" value="RNA-BINDING PROTEIN MEX3D"/>
    <property type="match status" value="1"/>
</dbReference>
<feature type="compositionally biased region" description="Gly residues" evidence="12">
    <location>
        <begin position="424"/>
        <end position="438"/>
    </location>
</feature>
<evidence type="ECO:0000259" key="13">
    <source>
        <dbReference type="PROSITE" id="PS50089"/>
    </source>
</evidence>
<keyword evidence="7" id="KW-0862">Zinc</keyword>
<keyword evidence="8 10" id="KW-0694">RNA-binding</keyword>
<dbReference type="SUPFAM" id="SSF57850">
    <property type="entry name" value="RING/U-box"/>
    <property type="match status" value="1"/>
</dbReference>
<keyword evidence="4" id="KW-0479">Metal-binding</keyword>
<dbReference type="GO" id="GO:0008270">
    <property type="term" value="F:zinc ion binding"/>
    <property type="evidence" value="ECO:0007669"/>
    <property type="project" value="UniProtKB-KW"/>
</dbReference>
<evidence type="ECO:0000313" key="15">
    <source>
        <dbReference type="Proteomes" id="UP001159641"/>
    </source>
</evidence>
<dbReference type="GO" id="GO:0005634">
    <property type="term" value="C:nucleus"/>
    <property type="evidence" value="ECO:0007669"/>
    <property type="project" value="UniProtKB-SubCell"/>
</dbReference>
<dbReference type="GO" id="GO:0003723">
    <property type="term" value="F:RNA binding"/>
    <property type="evidence" value="ECO:0007669"/>
    <property type="project" value="UniProtKB-UniRule"/>
</dbReference>
<evidence type="ECO:0000256" key="8">
    <source>
        <dbReference type="ARBA" id="ARBA00022884"/>
    </source>
</evidence>
<keyword evidence="15" id="KW-1185">Reference proteome</keyword>
<dbReference type="Pfam" id="PF00013">
    <property type="entry name" value="KH_1"/>
    <property type="match status" value="2"/>
</dbReference>
<dbReference type="InterPro" id="IPR004087">
    <property type="entry name" value="KH_dom"/>
</dbReference>
<keyword evidence="9" id="KW-0539">Nucleus</keyword>
<dbReference type="PROSITE" id="PS50089">
    <property type="entry name" value="ZF_RING_2"/>
    <property type="match status" value="1"/>
</dbReference>
<evidence type="ECO:0000256" key="6">
    <source>
        <dbReference type="ARBA" id="ARBA00022771"/>
    </source>
</evidence>
<gene>
    <name evidence="14" type="ORF">J1605_010041</name>
</gene>
<dbReference type="InterPro" id="IPR036612">
    <property type="entry name" value="KH_dom_type_1_sf"/>
</dbReference>
<keyword evidence="5" id="KW-0677">Repeat</keyword>
<proteinExistence type="predicted"/>
<dbReference type="FunFam" id="3.30.40.10:FF:000090">
    <property type="entry name" value="Mex-3 RNA-binding family member C"/>
    <property type="match status" value="1"/>
</dbReference>
<feature type="region of interest" description="Disordered" evidence="12">
    <location>
        <begin position="491"/>
        <end position="519"/>
    </location>
</feature>
<dbReference type="Gene3D" id="3.30.1370.10">
    <property type="entry name" value="K Homology domain, type 1"/>
    <property type="match status" value="2"/>
</dbReference>
<dbReference type="SMART" id="SM00322">
    <property type="entry name" value="KH"/>
    <property type="match status" value="2"/>
</dbReference>
<evidence type="ECO:0000256" key="9">
    <source>
        <dbReference type="ARBA" id="ARBA00023242"/>
    </source>
</evidence>
<dbReference type="PANTHER" id="PTHR23285">
    <property type="entry name" value="RING FINGER AND KH DOMAIN CONTAINING PROTEIN 1"/>
    <property type="match status" value="1"/>
</dbReference>
<dbReference type="InterPro" id="IPR013083">
    <property type="entry name" value="Znf_RING/FYVE/PHD"/>
</dbReference>
<dbReference type="Gene3D" id="3.30.40.10">
    <property type="entry name" value="Zinc/RING finger domain, C3HC4 (zinc finger)"/>
    <property type="match status" value="1"/>
</dbReference>
<feature type="region of interest" description="Disordered" evidence="12">
    <location>
        <begin position="420"/>
        <end position="443"/>
    </location>
</feature>
<name>A0AB34GTP2_ESCRO</name>
<dbReference type="AlphaFoldDB" id="A0AB34GTP2"/>
<evidence type="ECO:0000256" key="3">
    <source>
        <dbReference type="ARBA" id="ARBA00022490"/>
    </source>
</evidence>
<evidence type="ECO:0000256" key="1">
    <source>
        <dbReference type="ARBA" id="ARBA00004123"/>
    </source>
</evidence>
<evidence type="ECO:0000256" key="4">
    <source>
        <dbReference type="ARBA" id="ARBA00022723"/>
    </source>
</evidence>
<dbReference type="SUPFAM" id="SSF54791">
    <property type="entry name" value="Eukaryotic type KH-domain (KH-domain type I)"/>
    <property type="match status" value="2"/>
</dbReference>
<dbReference type="PROSITE" id="PS50084">
    <property type="entry name" value="KH_TYPE_1"/>
    <property type="match status" value="1"/>
</dbReference>
<protein>
    <recommendedName>
        <fullName evidence="13">RING-type domain-containing protein</fullName>
    </recommendedName>
</protein>
<dbReference type="FunFam" id="3.30.1370.10:FF:000012">
    <property type="entry name" value="Mex-3 RNA-binding family member D"/>
    <property type="match status" value="1"/>
</dbReference>
<dbReference type="GO" id="GO:0005737">
    <property type="term" value="C:cytoplasm"/>
    <property type="evidence" value="ECO:0007669"/>
    <property type="project" value="UniProtKB-SubCell"/>
</dbReference>
<dbReference type="CDD" id="cd22424">
    <property type="entry name" value="KH-I_MEX3_rpt2"/>
    <property type="match status" value="1"/>
</dbReference>
<evidence type="ECO:0000313" key="14">
    <source>
        <dbReference type="EMBL" id="KAJ8782517.1"/>
    </source>
</evidence>
<feature type="domain" description="RING-type" evidence="13">
    <location>
        <begin position="601"/>
        <end position="641"/>
    </location>
</feature>
<evidence type="ECO:0000256" key="12">
    <source>
        <dbReference type="SAM" id="MobiDB-lite"/>
    </source>
</evidence>
<keyword evidence="3" id="KW-0963">Cytoplasm</keyword>
<dbReference type="Pfam" id="PF13920">
    <property type="entry name" value="zf-C3HC4_3"/>
    <property type="match status" value="1"/>
</dbReference>
<comment type="caution">
    <text evidence="14">The sequence shown here is derived from an EMBL/GenBank/DDBJ whole genome shotgun (WGS) entry which is preliminary data.</text>
</comment>
<comment type="subcellular location">
    <subcellularLocation>
        <location evidence="2">Cytoplasm</location>
    </subcellularLocation>
    <subcellularLocation>
        <location evidence="1">Nucleus</location>
    </subcellularLocation>
</comment>
<evidence type="ECO:0000256" key="11">
    <source>
        <dbReference type="PROSITE-ProRule" id="PRU00175"/>
    </source>
</evidence>
<dbReference type="InterPro" id="IPR047226">
    <property type="entry name" value="KH-I_MEX3_rpt2"/>
</dbReference>
<feature type="region of interest" description="Disordered" evidence="12">
    <location>
        <begin position="560"/>
        <end position="591"/>
    </location>
</feature>
<reference evidence="14 15" key="1">
    <citation type="submission" date="2022-11" db="EMBL/GenBank/DDBJ databases">
        <title>Whole genome sequence of Eschrichtius robustus ER-17-0199.</title>
        <authorList>
            <person name="Bruniche-Olsen A."/>
            <person name="Black A.N."/>
            <person name="Fields C.J."/>
            <person name="Walden K."/>
            <person name="Dewoody J.A."/>
        </authorList>
    </citation>
    <scope>NUCLEOTIDE SEQUENCE [LARGE SCALE GENOMIC DNA]</scope>
    <source>
        <strain evidence="14">ER-17-0199</strain>
        <tissue evidence="14">Blubber</tissue>
    </source>
</reference>
<dbReference type="EMBL" id="JAIQCJ010002108">
    <property type="protein sequence ID" value="KAJ8782517.1"/>
    <property type="molecule type" value="Genomic_DNA"/>
</dbReference>
<dbReference type="Proteomes" id="UP001159641">
    <property type="component" value="Unassembled WGS sequence"/>
</dbReference>
<sequence length="652" mass="67534">MRLILAVVEPEDKSHVTARVSPPGVRAASRRHRSLAYMLSSRVAGSPGSTLTSGTACPSGTRWYPGYQPGFLRMADSKAGSGALKWVHAPSGHRAGDYSPCLALSSQRLGGPEGALDPLRGSLNLPRGVRQRGSCSLRSQAGRERLQERRCCQSRWGLLTQRTGWPLQLPPRRGVLGRGPCPHCVSPSPTAGCKIKALRAKTNTYIKTPVRGEEPVFIVTGRKEDVEMAKREILSAAEHFSVIRATRSKAGGLPGAAQGPPNLPGQTTIQVRVPYRVVGLVVGPKGATIKRIQQRTHTYIVTPGRDKEPVFAVTGMPENVDRAREEIEAHITLRTGAFTDTGPDSDFHSNGTDVCLDLLGAAAGLWAKAPNPGRRPPAPTAGLRGDAALATPGGPEAFYAGGRGGPTMPVPVPDADPSSPYGASGNGGFTFGGDGPGAPAGPPAPEDCDFGFDFLALDLTVPTAATIWAPFERAPPLPAFSGCAAVNGAPAPPVPGARRSSGAGTPRHSPTLPEPGGLSLELPLARRAAPDPVGALPWRPPQGSLASFSSSASFSTATSLPSSSSASSCSAPDSSASESARKPQAAPAPNAPASAALARECVVCAEGEVMAALVPCGHNLFCMDCAVRICGKSEPECPACRTPATQAIHIFS</sequence>
<dbReference type="FunFam" id="3.30.1370.10:FF:000013">
    <property type="entry name" value="Mex-3 RNA-binding family member B"/>
    <property type="match status" value="1"/>
</dbReference>
<dbReference type="InterPro" id="IPR004088">
    <property type="entry name" value="KH_dom_type_1"/>
</dbReference>
<evidence type="ECO:0000256" key="7">
    <source>
        <dbReference type="ARBA" id="ARBA00022833"/>
    </source>
</evidence>